<dbReference type="Pfam" id="PF06902">
    <property type="entry name" value="Fer4_19"/>
    <property type="match status" value="1"/>
</dbReference>
<feature type="domain" description="Divergent 4Fe-4S mono-cluster" evidence="1">
    <location>
        <begin position="9"/>
        <end position="70"/>
    </location>
</feature>
<keyword evidence="3" id="KW-1185">Reference proteome</keyword>
<proteinExistence type="predicted"/>
<dbReference type="KEGG" id="fek:C1H87_05785"/>
<dbReference type="AlphaFoldDB" id="A0A2K9PMF9"/>
<dbReference type="RefSeq" id="WP_102754910.1">
    <property type="nucleotide sequence ID" value="NZ_CP025791.1"/>
</dbReference>
<dbReference type="EMBL" id="CP025791">
    <property type="protein sequence ID" value="AUP78254.1"/>
    <property type="molecule type" value="Genomic_DNA"/>
</dbReference>
<protein>
    <submittedName>
        <fullName evidence="2">(4Fe-4S)-binding protein</fullName>
    </submittedName>
</protein>
<gene>
    <name evidence="2" type="ORF">C1H87_05785</name>
</gene>
<dbReference type="OrthoDB" id="9795032at2"/>
<name>A0A2K9PMF9_9FLAO</name>
<evidence type="ECO:0000313" key="3">
    <source>
        <dbReference type="Proteomes" id="UP000235826"/>
    </source>
</evidence>
<sequence length="78" mass="8876">MDIDAKEFRNSDITVTYDPCKCILSGICARELSDVFSNSIIPWVNLDNTETKRVIKQINRCPSGALKYHKNNEKKQAS</sequence>
<organism evidence="2 3">
    <name type="scientific">Flavivirga eckloniae</name>
    <dbReference type="NCBI Taxonomy" id="1803846"/>
    <lineage>
        <taxon>Bacteria</taxon>
        <taxon>Pseudomonadati</taxon>
        <taxon>Bacteroidota</taxon>
        <taxon>Flavobacteriia</taxon>
        <taxon>Flavobacteriales</taxon>
        <taxon>Flavobacteriaceae</taxon>
        <taxon>Flavivirga</taxon>
    </lineage>
</organism>
<dbReference type="InterPro" id="IPR010693">
    <property type="entry name" value="Divergent_4Fe-4S_mono-cluster"/>
</dbReference>
<dbReference type="Proteomes" id="UP000235826">
    <property type="component" value="Chromosome"/>
</dbReference>
<evidence type="ECO:0000313" key="2">
    <source>
        <dbReference type="EMBL" id="AUP78254.1"/>
    </source>
</evidence>
<reference evidence="2 3" key="1">
    <citation type="submission" date="2018-01" db="EMBL/GenBank/DDBJ databases">
        <title>Complete genome sequence of Flavivirga eckloniae ECD14 isolated from seaweed Ecklonia cava.</title>
        <authorList>
            <person name="Lee J.H."/>
            <person name="Baik K.S."/>
            <person name="Seong C.N."/>
        </authorList>
    </citation>
    <scope>NUCLEOTIDE SEQUENCE [LARGE SCALE GENOMIC DNA]</scope>
    <source>
        <strain evidence="2 3">ECD14</strain>
    </source>
</reference>
<accession>A0A2K9PMF9</accession>
<evidence type="ECO:0000259" key="1">
    <source>
        <dbReference type="Pfam" id="PF06902"/>
    </source>
</evidence>